<dbReference type="RefSeq" id="WP_146848319.1">
    <property type="nucleotide sequence ID" value="NZ_BKAG01000001.1"/>
</dbReference>
<name>A0A512M268_9BACT</name>
<protein>
    <recommendedName>
        <fullName evidence="3">Type II toxin-antitoxin system RelE/ParE family toxin</fullName>
    </recommendedName>
</protein>
<keyword evidence="2" id="KW-1185">Reference proteome</keyword>
<accession>A0A512M268</accession>
<comment type="caution">
    <text evidence="1">The sequence shown here is derived from an EMBL/GenBank/DDBJ whole genome shotgun (WGS) entry which is preliminary data.</text>
</comment>
<organism evidence="1 2">
    <name type="scientific">Brevifollis gellanilyticus</name>
    <dbReference type="NCBI Taxonomy" id="748831"/>
    <lineage>
        <taxon>Bacteria</taxon>
        <taxon>Pseudomonadati</taxon>
        <taxon>Verrucomicrobiota</taxon>
        <taxon>Verrucomicrobiia</taxon>
        <taxon>Verrucomicrobiales</taxon>
        <taxon>Verrucomicrobiaceae</taxon>
    </lineage>
</organism>
<proteinExistence type="predicted"/>
<dbReference type="OrthoDB" id="9850151at2"/>
<evidence type="ECO:0000313" key="1">
    <source>
        <dbReference type="EMBL" id="GEP40837.1"/>
    </source>
</evidence>
<reference evidence="1 2" key="1">
    <citation type="submission" date="2019-07" db="EMBL/GenBank/DDBJ databases">
        <title>Whole genome shotgun sequence of Brevifollis gellanilyticus NBRC 108608.</title>
        <authorList>
            <person name="Hosoyama A."/>
            <person name="Uohara A."/>
            <person name="Ohji S."/>
            <person name="Ichikawa N."/>
        </authorList>
    </citation>
    <scope>NUCLEOTIDE SEQUENCE [LARGE SCALE GENOMIC DNA]</scope>
    <source>
        <strain evidence="1 2">NBRC 108608</strain>
    </source>
</reference>
<dbReference type="EMBL" id="BKAG01000001">
    <property type="protein sequence ID" value="GEP40837.1"/>
    <property type="molecule type" value="Genomic_DNA"/>
</dbReference>
<dbReference type="Proteomes" id="UP000321577">
    <property type="component" value="Unassembled WGS sequence"/>
</dbReference>
<dbReference type="AlphaFoldDB" id="A0A512M268"/>
<gene>
    <name evidence="1" type="ORF">BGE01nite_01280</name>
</gene>
<evidence type="ECO:0008006" key="3">
    <source>
        <dbReference type="Google" id="ProtNLM"/>
    </source>
</evidence>
<evidence type="ECO:0000313" key="2">
    <source>
        <dbReference type="Proteomes" id="UP000321577"/>
    </source>
</evidence>
<sequence length="110" mass="12873">MAFRFELIHHPKASIDYLDAKAYFNEIDPDLAKLFEDDFRTALRGLASGRSSTHLYTSGSTLRWVKLRRFSHKVYFDSVDDGQRLILAVVSGKRHPRTILQMLRRRHRSP</sequence>